<dbReference type="SUPFAM" id="SSF56281">
    <property type="entry name" value="Metallo-hydrolase/oxidoreductase"/>
    <property type="match status" value="2"/>
</dbReference>
<evidence type="ECO:0000256" key="3">
    <source>
        <dbReference type="ARBA" id="ARBA00007823"/>
    </source>
</evidence>
<feature type="compositionally biased region" description="Basic and acidic residues" evidence="12">
    <location>
        <begin position="67"/>
        <end position="82"/>
    </location>
</feature>
<evidence type="ECO:0000256" key="10">
    <source>
        <dbReference type="ARBA" id="ARBA00022801"/>
    </source>
</evidence>
<feature type="region of interest" description="Disordered" evidence="12">
    <location>
        <begin position="47"/>
        <end position="103"/>
    </location>
</feature>
<keyword evidence="10" id="KW-0378">Hydrolase</keyword>
<comment type="cofactor">
    <cofactor evidence="2">
        <name>Zn(2+)</name>
        <dbReference type="ChEBI" id="CHEBI:29105"/>
    </cofactor>
</comment>
<proteinExistence type="inferred from homology"/>
<keyword evidence="6" id="KW-0819">tRNA processing</keyword>
<dbReference type="GO" id="GO:0046872">
    <property type="term" value="F:metal ion binding"/>
    <property type="evidence" value="ECO:0007669"/>
    <property type="project" value="UniProtKB-KW"/>
</dbReference>
<dbReference type="InterPro" id="IPR013471">
    <property type="entry name" value="RNase_Z/BN"/>
</dbReference>
<feature type="region of interest" description="Disordered" evidence="12">
    <location>
        <begin position="741"/>
        <end position="767"/>
    </location>
</feature>
<reference evidence="14 15" key="1">
    <citation type="journal article" date="2019" name="Plant Biotechnol. J.">
        <title>The red bayberry genome and genetic basis of sex determination.</title>
        <authorList>
            <person name="Jia H.M."/>
            <person name="Jia H.J."/>
            <person name="Cai Q.L."/>
            <person name="Wang Y."/>
            <person name="Zhao H.B."/>
            <person name="Yang W.F."/>
            <person name="Wang G.Y."/>
            <person name="Li Y.H."/>
            <person name="Zhan D.L."/>
            <person name="Shen Y.T."/>
            <person name="Niu Q.F."/>
            <person name="Chang L."/>
            <person name="Qiu J."/>
            <person name="Zhao L."/>
            <person name="Xie H.B."/>
            <person name="Fu W.Y."/>
            <person name="Jin J."/>
            <person name="Li X.W."/>
            <person name="Jiao Y."/>
            <person name="Zhou C.C."/>
            <person name="Tu T."/>
            <person name="Chai C.Y."/>
            <person name="Gao J.L."/>
            <person name="Fan L.J."/>
            <person name="van de Weg E."/>
            <person name="Wang J.Y."/>
            <person name="Gao Z.S."/>
        </authorList>
    </citation>
    <scope>NUCLEOTIDE SEQUENCE [LARGE SCALE GENOMIC DNA]</scope>
    <source>
        <tissue evidence="14">Leaves</tissue>
    </source>
</reference>
<sequence length="994" mass="110477">MPQVTNFRLLVHSSFPLLTPLKPFLSFAVLSKPKPRHSLFTVLASKRTRKLPPQPPNLARRNNSTLRESEGRDKVVPMEETKTGGFNKRRAEGRDKSDRPQKTLQLKVRTLNPANTISYVQILGTGMDTQDTSPSVLLFFDKQRFIFNAGEGLQRFCTEHKIKLSKIDHIFLSRVCSETAGGLPGYMIINVVFKVNVWGPSDLKYLVDAMRSFIPNAAMVHTRSFGPSLVSDVAAMPNSITFLDPIVLVDDEVVKISAIILQPNSSEGSQHVNEKPIMQDASEKGVEERMDHVSKSLGPNGKTGSPIKPGDMSVLYICELSEIKGKFDPAKAMALGLKPGPKYRELQLGNSVKSDRQNIMVHPSDVMDPSVPGPIVFLVDCPTESHLQELLSRQSLSRYYADHSGNAPDGAKTVTCIIHLSPASVICSPNYRRWMERFGLAHHILAGHEMKNVEIPILKSSARVAARLNYLCPQFFPAPGFWSLQQLNFPEPDSIAPSEGPVSKICERISAENLLKFTLRPYAHLGLDRSGIPTAMVPSQIIDELLTEIPEIADAAQHVSQFWLSSRETLETTPMQVDEVIVEEPWLPENTLPGCLEDISREDLEIVLLGTGSSQPSKYRNVSSIYINLFSRGSLLLDCGEGTLAQLKRRYGVEGADNAVRGLRCIWISHIHADHHTGLARILALRRDLLKRVPHEPILVVGPRQLKKYLDAYQRLEDLDMQFLDCKHTTEASWDAFEGIKESSPGSPTNVEDVNHKHSDEPTGQGLNDTLFARGSRMQSYWKRQSSLVDKSVTLPILKGLMKVLSEAGLEALISFDVVHCPQAFGVVLKAADRMNSVGKVIPGWKIVYSGDTRPCSELIEASRGATVLIHEASYHKNLFFVLPGLFLKATFEDGMYEEAVARNHSTTKEAVEVGNAAGAYRIILTHFSQRYPKIPIFDEMHMHKTCIAFDLMSVNIADLPLLPKVLPYLKLLFKNEMIVDESEDVLDAVGAAS</sequence>
<keyword evidence="8" id="KW-0479">Metal-binding</keyword>
<evidence type="ECO:0000256" key="11">
    <source>
        <dbReference type="ARBA" id="ARBA00022833"/>
    </source>
</evidence>
<keyword evidence="7" id="KW-0540">Nuclease</keyword>
<dbReference type="HAMAP" id="MF_01818">
    <property type="entry name" value="RNase_Z_BN"/>
    <property type="match status" value="1"/>
</dbReference>
<dbReference type="InterPro" id="IPR047151">
    <property type="entry name" value="RNZ2-like"/>
</dbReference>
<dbReference type="OrthoDB" id="527344at2759"/>
<dbReference type="Pfam" id="PF23023">
    <property type="entry name" value="Anti-Pycsar_Apyc1"/>
    <property type="match status" value="1"/>
</dbReference>
<evidence type="ECO:0000256" key="2">
    <source>
        <dbReference type="ARBA" id="ARBA00001947"/>
    </source>
</evidence>
<dbReference type="FunFam" id="3.60.15.10:FF:000037">
    <property type="entry name" value="tRNAse Z4"/>
    <property type="match status" value="1"/>
</dbReference>
<dbReference type="EC" id="3.1.26.11" evidence="5"/>
<feature type="compositionally biased region" description="Basic and acidic residues" evidence="12">
    <location>
        <begin position="89"/>
        <end position="101"/>
    </location>
</feature>
<evidence type="ECO:0000313" key="15">
    <source>
        <dbReference type="Proteomes" id="UP000516437"/>
    </source>
</evidence>
<dbReference type="InterPro" id="IPR036866">
    <property type="entry name" value="RibonucZ/Hydroxyglut_hydro"/>
</dbReference>
<keyword evidence="11" id="KW-0862">Zinc</keyword>
<evidence type="ECO:0000256" key="8">
    <source>
        <dbReference type="ARBA" id="ARBA00022723"/>
    </source>
</evidence>
<keyword evidence="15" id="KW-1185">Reference proteome</keyword>
<evidence type="ECO:0000256" key="1">
    <source>
        <dbReference type="ARBA" id="ARBA00000402"/>
    </source>
</evidence>
<name>A0A6A1W466_9ROSI</name>
<evidence type="ECO:0000313" key="14">
    <source>
        <dbReference type="EMBL" id="KAB1218528.1"/>
    </source>
</evidence>
<evidence type="ECO:0000256" key="7">
    <source>
        <dbReference type="ARBA" id="ARBA00022722"/>
    </source>
</evidence>
<evidence type="ECO:0000256" key="6">
    <source>
        <dbReference type="ARBA" id="ARBA00022694"/>
    </source>
</evidence>
<organism evidence="14 15">
    <name type="scientific">Morella rubra</name>
    <name type="common">Chinese bayberry</name>
    <dbReference type="NCBI Taxonomy" id="262757"/>
    <lineage>
        <taxon>Eukaryota</taxon>
        <taxon>Viridiplantae</taxon>
        <taxon>Streptophyta</taxon>
        <taxon>Embryophyta</taxon>
        <taxon>Tracheophyta</taxon>
        <taxon>Spermatophyta</taxon>
        <taxon>Magnoliopsida</taxon>
        <taxon>eudicotyledons</taxon>
        <taxon>Gunneridae</taxon>
        <taxon>Pentapetalae</taxon>
        <taxon>rosids</taxon>
        <taxon>fabids</taxon>
        <taxon>Fagales</taxon>
        <taxon>Myricaceae</taxon>
        <taxon>Morella</taxon>
    </lineage>
</organism>
<gene>
    <name evidence="14" type="ORF">CJ030_MR3G026408</name>
</gene>
<dbReference type="AlphaFoldDB" id="A0A6A1W466"/>
<dbReference type="GO" id="GO:0005739">
    <property type="term" value="C:mitochondrion"/>
    <property type="evidence" value="ECO:0007669"/>
    <property type="project" value="TreeGrafter"/>
</dbReference>
<dbReference type="InterPro" id="IPR027794">
    <property type="entry name" value="tRNase_Z_dom"/>
</dbReference>
<dbReference type="PANTHER" id="PTHR12553">
    <property type="entry name" value="ZINC PHOSPHODIESTERASE ELAC PROTEIN 2"/>
    <property type="match status" value="1"/>
</dbReference>
<evidence type="ECO:0000256" key="5">
    <source>
        <dbReference type="ARBA" id="ARBA00012477"/>
    </source>
</evidence>
<evidence type="ECO:0000256" key="9">
    <source>
        <dbReference type="ARBA" id="ARBA00022759"/>
    </source>
</evidence>
<dbReference type="CDD" id="cd07718">
    <property type="entry name" value="RNaseZ_ELAC1_ELAC2-C-term-like_MBL-fold"/>
    <property type="match status" value="1"/>
</dbReference>
<feature type="domain" description="tRNase Z endonuclease" evidence="13">
    <location>
        <begin position="126"/>
        <end position="182"/>
    </location>
</feature>
<keyword evidence="9" id="KW-0255">Endonuclease</keyword>
<dbReference type="Gene3D" id="3.60.15.10">
    <property type="entry name" value="Ribonuclease Z/Hydroxyacylglutathione hydrolase-like"/>
    <property type="match status" value="2"/>
</dbReference>
<comment type="caution">
    <text evidence="14">The sequence shown here is derived from an EMBL/GenBank/DDBJ whole genome shotgun (WGS) entry which is preliminary data.</text>
</comment>
<protein>
    <recommendedName>
        <fullName evidence="5">ribonuclease Z</fullName>
        <ecNumber evidence="5">3.1.26.11</ecNumber>
    </recommendedName>
</protein>
<evidence type="ECO:0000256" key="12">
    <source>
        <dbReference type="SAM" id="MobiDB-lite"/>
    </source>
</evidence>
<dbReference type="EMBL" id="RXIC02000021">
    <property type="protein sequence ID" value="KAB1218528.1"/>
    <property type="molecule type" value="Genomic_DNA"/>
</dbReference>
<evidence type="ECO:0000256" key="4">
    <source>
        <dbReference type="ARBA" id="ARBA00011738"/>
    </source>
</evidence>
<dbReference type="Pfam" id="PF13691">
    <property type="entry name" value="Lactamase_B_4"/>
    <property type="match status" value="1"/>
</dbReference>
<dbReference type="PANTHER" id="PTHR12553:SF49">
    <property type="entry name" value="ZINC PHOSPHODIESTERASE ELAC PROTEIN 2"/>
    <property type="match status" value="1"/>
</dbReference>
<accession>A0A6A1W466</accession>
<dbReference type="GO" id="GO:0042781">
    <property type="term" value="F:3'-tRNA processing endoribonuclease activity"/>
    <property type="evidence" value="ECO:0007669"/>
    <property type="project" value="UniProtKB-EC"/>
</dbReference>
<comment type="catalytic activity">
    <reaction evidence="1">
        <text>Endonucleolytic cleavage of RNA, removing extra 3' nucleotides from tRNA precursor, generating 3' termini of tRNAs. A 3'-hydroxy group is left at the tRNA terminus and a 5'-phosphoryl group is left at the trailer molecule.</text>
        <dbReference type="EC" id="3.1.26.11"/>
    </reaction>
</comment>
<comment type="subunit">
    <text evidence="4">Homodimer.</text>
</comment>
<dbReference type="Proteomes" id="UP000516437">
    <property type="component" value="Chromosome 3"/>
</dbReference>
<evidence type="ECO:0000259" key="13">
    <source>
        <dbReference type="Pfam" id="PF13691"/>
    </source>
</evidence>
<comment type="similarity">
    <text evidence="3">Belongs to the RNase Z family.</text>
</comment>
<dbReference type="GO" id="GO:1990180">
    <property type="term" value="P:mitochondrial tRNA 3'-end processing"/>
    <property type="evidence" value="ECO:0007669"/>
    <property type="project" value="TreeGrafter"/>
</dbReference>